<feature type="domain" description="FAD-binding FR-type" evidence="14">
    <location>
        <begin position="422"/>
        <end position="526"/>
    </location>
</feature>
<evidence type="ECO:0000256" key="5">
    <source>
        <dbReference type="ARBA" id="ARBA00022827"/>
    </source>
</evidence>
<feature type="transmembrane region" description="Helical" evidence="12">
    <location>
        <begin position="340"/>
        <end position="365"/>
    </location>
</feature>
<dbReference type="PROSITE" id="PS50222">
    <property type="entry name" value="EF_HAND_2"/>
    <property type="match status" value="2"/>
</dbReference>
<keyword evidence="4" id="KW-0479">Metal-binding</keyword>
<keyword evidence="5" id="KW-0274">FAD</keyword>
<dbReference type="InterPro" id="IPR039261">
    <property type="entry name" value="FNR_nucleotide-bd"/>
</dbReference>
<dbReference type="STRING" id="8022.A0A060VU80"/>
<evidence type="ECO:0000256" key="12">
    <source>
        <dbReference type="SAM" id="Phobius"/>
    </source>
</evidence>
<dbReference type="EMBL" id="FR904306">
    <property type="protein sequence ID" value="CDQ58513.1"/>
    <property type="molecule type" value="Genomic_DNA"/>
</dbReference>
<evidence type="ECO:0000259" key="14">
    <source>
        <dbReference type="PROSITE" id="PS51384"/>
    </source>
</evidence>
<dbReference type="GO" id="GO:0042554">
    <property type="term" value="P:superoxide anion generation"/>
    <property type="evidence" value="ECO:0007669"/>
    <property type="project" value="TreeGrafter"/>
</dbReference>
<keyword evidence="10 12" id="KW-0472">Membrane</keyword>
<dbReference type="Pfam" id="PF13202">
    <property type="entry name" value="EF-hand_5"/>
    <property type="match status" value="1"/>
</dbReference>
<dbReference type="SFLD" id="SFLDG01169">
    <property type="entry name" value="NADPH_oxidase_subgroup_(NOX)"/>
    <property type="match status" value="1"/>
</dbReference>
<dbReference type="PaxDb" id="8022-A0A060VU80"/>
<keyword evidence="8 12" id="KW-1133">Transmembrane helix</keyword>
<evidence type="ECO:0000256" key="11">
    <source>
        <dbReference type="SAM" id="MobiDB-lite"/>
    </source>
</evidence>
<evidence type="ECO:0000256" key="4">
    <source>
        <dbReference type="ARBA" id="ARBA00022723"/>
    </source>
</evidence>
<evidence type="ECO:0000256" key="6">
    <source>
        <dbReference type="ARBA" id="ARBA00022837"/>
    </source>
</evidence>
<dbReference type="InterPro" id="IPR018247">
    <property type="entry name" value="EF_Hand_1_Ca_BS"/>
</dbReference>
<dbReference type="GO" id="GO:0043020">
    <property type="term" value="C:NADPH oxidase complex"/>
    <property type="evidence" value="ECO:0007669"/>
    <property type="project" value="TreeGrafter"/>
</dbReference>
<keyword evidence="6" id="KW-0106">Calcium</keyword>
<dbReference type="CDD" id="cd06186">
    <property type="entry name" value="NOX_Duox_like_FAD_NADP"/>
    <property type="match status" value="1"/>
</dbReference>
<dbReference type="InterPro" id="IPR017927">
    <property type="entry name" value="FAD-bd_FR_type"/>
</dbReference>
<dbReference type="Gene3D" id="2.40.30.10">
    <property type="entry name" value="Translation factors"/>
    <property type="match status" value="1"/>
</dbReference>
<dbReference type="GO" id="GO:0016175">
    <property type="term" value="F:superoxide-generating NAD(P)H oxidase activity"/>
    <property type="evidence" value="ECO:0007669"/>
    <property type="project" value="TreeGrafter"/>
</dbReference>
<feature type="region of interest" description="Disordered" evidence="11">
    <location>
        <begin position="562"/>
        <end position="587"/>
    </location>
</feature>
<feature type="domain" description="EF-hand" evidence="13">
    <location>
        <begin position="146"/>
        <end position="181"/>
    </location>
</feature>
<name>A0A060VU80_ONCMY</name>
<feature type="transmembrane region" description="Helical" evidence="12">
    <location>
        <begin position="247"/>
        <end position="272"/>
    </location>
</feature>
<dbReference type="InterPro" id="IPR013112">
    <property type="entry name" value="FAD-bd_8"/>
</dbReference>
<dbReference type="Gene3D" id="1.10.238.10">
    <property type="entry name" value="EF-hand"/>
    <property type="match status" value="1"/>
</dbReference>
<reference evidence="15" key="1">
    <citation type="journal article" date="2014" name="Nat. Commun.">
        <title>The rainbow trout genome provides novel insights into evolution after whole-genome duplication in vertebrates.</title>
        <authorList>
            <person name="Berthelot C."/>
            <person name="Brunet F."/>
            <person name="Chalopin D."/>
            <person name="Juanchich A."/>
            <person name="Bernard M."/>
            <person name="Noel B."/>
            <person name="Bento P."/>
            <person name="Da Silva C."/>
            <person name="Labadie K."/>
            <person name="Alberti A."/>
            <person name="Aury J.M."/>
            <person name="Louis A."/>
            <person name="Dehais P."/>
            <person name="Bardou P."/>
            <person name="Montfort J."/>
            <person name="Klopp C."/>
            <person name="Cabau C."/>
            <person name="Gaspin C."/>
            <person name="Thorgaard G.H."/>
            <person name="Boussaha M."/>
            <person name="Quillet E."/>
            <person name="Guyomard R."/>
            <person name="Galiana D."/>
            <person name="Bobe J."/>
            <person name="Volff J.N."/>
            <person name="Genet C."/>
            <person name="Wincker P."/>
            <person name="Jaillon O."/>
            <person name="Roest Crollius H."/>
            <person name="Guiguen Y."/>
        </authorList>
    </citation>
    <scope>NUCLEOTIDE SEQUENCE [LARGE SCALE GENOMIC DNA]</scope>
</reference>
<dbReference type="Pfam" id="PF08022">
    <property type="entry name" value="FAD_binding_8"/>
    <property type="match status" value="1"/>
</dbReference>
<organism evidence="15 16">
    <name type="scientific">Oncorhynchus mykiss</name>
    <name type="common">Rainbow trout</name>
    <name type="synonym">Salmo gairdneri</name>
    <dbReference type="NCBI Taxonomy" id="8022"/>
    <lineage>
        <taxon>Eukaryota</taxon>
        <taxon>Metazoa</taxon>
        <taxon>Chordata</taxon>
        <taxon>Craniata</taxon>
        <taxon>Vertebrata</taxon>
        <taxon>Euteleostomi</taxon>
        <taxon>Actinopterygii</taxon>
        <taxon>Neopterygii</taxon>
        <taxon>Teleostei</taxon>
        <taxon>Protacanthopterygii</taxon>
        <taxon>Salmoniformes</taxon>
        <taxon>Salmonidae</taxon>
        <taxon>Salmoninae</taxon>
        <taxon>Oncorhynchus</taxon>
    </lineage>
</organism>
<feature type="compositionally biased region" description="Pro residues" evidence="11">
    <location>
        <begin position="564"/>
        <end position="576"/>
    </location>
</feature>
<keyword evidence="7" id="KW-0521">NADP</keyword>
<evidence type="ECO:0008006" key="17">
    <source>
        <dbReference type="Google" id="ProtNLM"/>
    </source>
</evidence>
<feature type="transmembrane region" description="Helical" evidence="12">
    <location>
        <begin position="386"/>
        <end position="404"/>
    </location>
</feature>
<dbReference type="SUPFAM" id="SSF52343">
    <property type="entry name" value="Ferredoxin reductase-like, C-terminal NADP-linked domain"/>
    <property type="match status" value="1"/>
</dbReference>
<dbReference type="SUPFAM" id="SSF63380">
    <property type="entry name" value="Riboflavin synthase domain-like"/>
    <property type="match status" value="1"/>
</dbReference>
<evidence type="ECO:0000256" key="3">
    <source>
        <dbReference type="ARBA" id="ARBA00022692"/>
    </source>
</evidence>
<gene>
    <name evidence="15" type="ORF">GSONMT00078027001</name>
</gene>
<protein>
    <recommendedName>
        <fullName evidence="17">NADPH oxidase 5</fullName>
    </recommendedName>
</protein>
<evidence type="ECO:0000256" key="9">
    <source>
        <dbReference type="ARBA" id="ARBA00023002"/>
    </source>
</evidence>
<dbReference type="GO" id="GO:0005509">
    <property type="term" value="F:calcium ion binding"/>
    <property type="evidence" value="ECO:0007669"/>
    <property type="project" value="InterPro"/>
</dbReference>
<dbReference type="InterPro" id="IPR011992">
    <property type="entry name" value="EF-hand-dom_pair"/>
</dbReference>
<dbReference type="FunFam" id="2.40.30.10:FF:000056">
    <property type="entry name" value="NADPH oxidase 5"/>
    <property type="match status" value="1"/>
</dbReference>
<evidence type="ECO:0000256" key="7">
    <source>
        <dbReference type="ARBA" id="ARBA00022857"/>
    </source>
</evidence>
<dbReference type="InterPro" id="IPR002048">
    <property type="entry name" value="EF_hand_dom"/>
</dbReference>
<dbReference type="InterPro" id="IPR050369">
    <property type="entry name" value="RBOH/FRE"/>
</dbReference>
<keyword evidence="2" id="KW-0285">Flavoprotein</keyword>
<evidence type="ECO:0000313" key="16">
    <source>
        <dbReference type="Proteomes" id="UP000193380"/>
    </source>
</evidence>
<dbReference type="FunFam" id="1.10.238.10:FF:000210">
    <property type="entry name" value="NADPH oxidase 5 isoform X2"/>
    <property type="match status" value="1"/>
</dbReference>
<dbReference type="PROSITE" id="PS00018">
    <property type="entry name" value="EF_HAND_1"/>
    <property type="match status" value="2"/>
</dbReference>
<dbReference type="InterPro" id="IPR013130">
    <property type="entry name" value="Fe3_Rdtase_TM_dom"/>
</dbReference>
<dbReference type="CDD" id="cd00051">
    <property type="entry name" value="EFh"/>
    <property type="match status" value="1"/>
</dbReference>
<dbReference type="SMART" id="SM00054">
    <property type="entry name" value="EFh"/>
    <property type="match status" value="2"/>
</dbReference>
<feature type="transmembrane region" description="Helical" evidence="12">
    <location>
        <begin position="299"/>
        <end position="320"/>
    </location>
</feature>
<reference evidence="15" key="2">
    <citation type="submission" date="2014-03" db="EMBL/GenBank/DDBJ databases">
        <authorList>
            <person name="Genoscope - CEA"/>
        </authorList>
    </citation>
    <scope>NUCLEOTIDE SEQUENCE</scope>
</reference>
<feature type="transmembrane region" description="Helical" evidence="12">
    <location>
        <begin position="712"/>
        <end position="731"/>
    </location>
</feature>
<dbReference type="Pfam" id="PF01794">
    <property type="entry name" value="Ferric_reduct"/>
    <property type="match status" value="1"/>
</dbReference>
<dbReference type="InterPro" id="IPR013121">
    <property type="entry name" value="Fe_red_NAD-bd_6"/>
</dbReference>
<dbReference type="PROSITE" id="PS51384">
    <property type="entry name" value="FAD_FR"/>
    <property type="match status" value="1"/>
</dbReference>
<dbReference type="SFLD" id="SFLDS00052">
    <property type="entry name" value="Ferric_Reductase_Domain"/>
    <property type="match status" value="1"/>
</dbReference>
<dbReference type="PANTHER" id="PTHR11972:SF58">
    <property type="entry name" value="NADPH OXIDASE 5"/>
    <property type="match status" value="1"/>
</dbReference>
<dbReference type="FunFam" id="3.40.50.80:FF:000012">
    <property type="entry name" value="NADPH oxidase, isoform B"/>
    <property type="match status" value="1"/>
</dbReference>
<dbReference type="AlphaFoldDB" id="A0A060VU80"/>
<dbReference type="Gene3D" id="3.40.50.80">
    <property type="entry name" value="Nucleotide-binding domain of ferredoxin-NADP reductase (FNR) module"/>
    <property type="match status" value="1"/>
</dbReference>
<feature type="domain" description="EF-hand" evidence="13">
    <location>
        <begin position="39"/>
        <end position="74"/>
    </location>
</feature>
<feature type="transmembrane region" description="Helical" evidence="12">
    <location>
        <begin position="222"/>
        <end position="241"/>
    </location>
</feature>
<proteinExistence type="predicted"/>
<accession>A0A060VU80</accession>
<sequence>MSLDEDARWLEWVTKQFESIAGEDKEIDLEEFKTALKVKESFFAERFFALFDSDGSKTISLDELLEALDLLIHGSETDKLRFLFQVYDDVQFIASNLAAYIFITLQQTIDKDFSWPAGSGSIDPDELRTVLKSCLRESAISLPEEKLDDLTLALFESADKDNSGSITFEELKAELENFPEVMENLTISAANWLKPPGLEQKKGRHTPRYLTPAYWHNNSRKLLFLCAYTCLNLLLFITAMLKNAEGGFWYMVAKGCGQCLNFNCTFVMVLMLRRCLTWLRATWVVRVLPLDQNILLHQMVGYAIVTFSTVHTTAHFMNFVHLSQNSSYSLWEHLFTTRPGIGWVQGSASLTGMVLQIMICLMVVCSSTFVRRSGHFEVFYWSHLSYVWVWALLVVHCANFWKWFVVPGVIFLLEKLVGVAVSHMGGLYIVEVNLLPSKVTHLVIKRPQFFHFKPGDYVYINIPDIAKYEWHPFTISSAPEQPDTLWLHIRSMGQWTNRLYEYFRQPDSQVVSTKRLSASLKDRRHQRRAQEELFKCANCNGTVASNEDDAIELTLYRQNGCRPGPGPCPGPGPQGPNPDQQNQAERGEGPQLRELNAYIQYNVLQYFSVTQDFSVLLCPYHRTLSIRRSLDLGHWVTVVMHYDNILLLILKLMIHPFFPPDQHRPQPSLVKTTVMKHYTIKVICHSLISYLDCFVDGPYGTPTRQIFASEHAVLIGAGIGITPFASILQSIMYHYRMRKQNCPNCSYSWCENIKDSEMKLRKVDFIWINRDQKSFEWFVSLLTKLEMDQADEEPEGRFLEMHMYMTSALSKNDMKAIGLQMALDLLAKKEKRDSITGLRTRTQPGRPEWGKVFQKVAEEKKGKVHVFYCGAPALAKLIKAQCEHFGFNFYKENF</sequence>
<feature type="transmembrane region" description="Helical" evidence="12">
    <location>
        <begin position="632"/>
        <end position="654"/>
    </location>
</feature>
<dbReference type="Pfam" id="PF08030">
    <property type="entry name" value="NAD_binding_6"/>
    <property type="match status" value="1"/>
</dbReference>
<dbReference type="Proteomes" id="UP000193380">
    <property type="component" value="Unassembled WGS sequence"/>
</dbReference>
<keyword evidence="9" id="KW-0560">Oxidoreductase</keyword>
<evidence type="ECO:0000256" key="10">
    <source>
        <dbReference type="ARBA" id="ARBA00023136"/>
    </source>
</evidence>
<dbReference type="GO" id="GO:0006952">
    <property type="term" value="P:defense response"/>
    <property type="evidence" value="ECO:0007669"/>
    <property type="project" value="TreeGrafter"/>
</dbReference>
<keyword evidence="3 12" id="KW-0812">Transmembrane</keyword>
<dbReference type="SUPFAM" id="SSF47473">
    <property type="entry name" value="EF-hand"/>
    <property type="match status" value="1"/>
</dbReference>
<comment type="subcellular location">
    <subcellularLocation>
        <location evidence="1">Membrane</location>
        <topology evidence="1">Multi-pass membrane protein</topology>
    </subcellularLocation>
</comment>
<dbReference type="PANTHER" id="PTHR11972">
    <property type="entry name" value="NADPH OXIDASE"/>
    <property type="match status" value="1"/>
</dbReference>
<evidence type="ECO:0000256" key="1">
    <source>
        <dbReference type="ARBA" id="ARBA00004141"/>
    </source>
</evidence>
<evidence type="ECO:0000313" key="15">
    <source>
        <dbReference type="EMBL" id="CDQ58513.1"/>
    </source>
</evidence>
<feature type="transmembrane region" description="Helical" evidence="12">
    <location>
        <begin position="416"/>
        <end position="436"/>
    </location>
</feature>
<evidence type="ECO:0000256" key="2">
    <source>
        <dbReference type="ARBA" id="ARBA00022630"/>
    </source>
</evidence>
<evidence type="ECO:0000256" key="8">
    <source>
        <dbReference type="ARBA" id="ARBA00022989"/>
    </source>
</evidence>
<dbReference type="InterPro" id="IPR017938">
    <property type="entry name" value="Riboflavin_synthase-like_b-brl"/>
</dbReference>
<evidence type="ECO:0000259" key="13">
    <source>
        <dbReference type="PROSITE" id="PS50222"/>
    </source>
</evidence>